<evidence type="ECO:0000313" key="2">
    <source>
        <dbReference type="EMBL" id="MFD1947012.1"/>
    </source>
</evidence>
<dbReference type="InterPro" id="IPR008523">
    <property type="entry name" value="DUF805"/>
</dbReference>
<dbReference type="Proteomes" id="UP001597351">
    <property type="component" value="Unassembled WGS sequence"/>
</dbReference>
<sequence>MGFTTAVRTCLLEKYATLEGRARRSEYWWFQLFLALVALVAVLLVFLFRSEVPLYVMAVVGLGLVLPSIGVTVRRLHDTSRSGWWYLISFVPYVGPIVLLVFCCLDSAPSNQYGTSPKVEPNVAGYLQPGT</sequence>
<organism evidence="2 3">
    <name type="scientific">Nocardioides aestuarii</name>
    <dbReference type="NCBI Taxonomy" id="252231"/>
    <lineage>
        <taxon>Bacteria</taxon>
        <taxon>Bacillati</taxon>
        <taxon>Actinomycetota</taxon>
        <taxon>Actinomycetes</taxon>
        <taxon>Propionibacteriales</taxon>
        <taxon>Nocardioidaceae</taxon>
        <taxon>Nocardioides</taxon>
    </lineage>
</organism>
<proteinExistence type="predicted"/>
<keyword evidence="1" id="KW-1133">Transmembrane helix</keyword>
<reference evidence="3" key="1">
    <citation type="journal article" date="2019" name="Int. J. Syst. Evol. Microbiol.">
        <title>The Global Catalogue of Microorganisms (GCM) 10K type strain sequencing project: providing services to taxonomists for standard genome sequencing and annotation.</title>
        <authorList>
            <consortium name="The Broad Institute Genomics Platform"/>
            <consortium name="The Broad Institute Genome Sequencing Center for Infectious Disease"/>
            <person name="Wu L."/>
            <person name="Ma J."/>
        </authorList>
    </citation>
    <scope>NUCLEOTIDE SEQUENCE [LARGE SCALE GENOMIC DNA]</scope>
    <source>
        <strain evidence="3">CGMCC 1.12477</strain>
    </source>
</reference>
<evidence type="ECO:0000313" key="3">
    <source>
        <dbReference type="Proteomes" id="UP001597351"/>
    </source>
</evidence>
<feature type="transmembrane region" description="Helical" evidence="1">
    <location>
        <begin position="84"/>
        <end position="102"/>
    </location>
</feature>
<dbReference type="PANTHER" id="PTHR34980">
    <property type="entry name" value="INNER MEMBRANE PROTEIN-RELATED-RELATED"/>
    <property type="match status" value="1"/>
</dbReference>
<dbReference type="Pfam" id="PF05656">
    <property type="entry name" value="DUF805"/>
    <property type="match status" value="1"/>
</dbReference>
<dbReference type="RefSeq" id="WP_343917712.1">
    <property type="nucleotide sequence ID" value="NZ_BAAAJT010000002.1"/>
</dbReference>
<feature type="transmembrane region" description="Helical" evidence="1">
    <location>
        <begin position="27"/>
        <end position="48"/>
    </location>
</feature>
<accession>A0ABW4TK14</accession>
<gene>
    <name evidence="2" type="ORF">ACFSDE_09415</name>
</gene>
<name>A0ABW4TK14_9ACTN</name>
<feature type="transmembrane region" description="Helical" evidence="1">
    <location>
        <begin position="54"/>
        <end position="72"/>
    </location>
</feature>
<comment type="caution">
    <text evidence="2">The sequence shown here is derived from an EMBL/GenBank/DDBJ whole genome shotgun (WGS) entry which is preliminary data.</text>
</comment>
<protein>
    <submittedName>
        <fullName evidence="2">DUF805 domain-containing protein</fullName>
    </submittedName>
</protein>
<keyword evidence="3" id="KW-1185">Reference proteome</keyword>
<keyword evidence="1" id="KW-0472">Membrane</keyword>
<keyword evidence="1" id="KW-0812">Transmembrane</keyword>
<dbReference type="EMBL" id="JBHUGD010000003">
    <property type="protein sequence ID" value="MFD1947012.1"/>
    <property type="molecule type" value="Genomic_DNA"/>
</dbReference>
<dbReference type="PANTHER" id="PTHR34980:SF2">
    <property type="entry name" value="INNER MEMBRANE PROTEIN YHAH-RELATED"/>
    <property type="match status" value="1"/>
</dbReference>
<evidence type="ECO:0000256" key="1">
    <source>
        <dbReference type="SAM" id="Phobius"/>
    </source>
</evidence>